<accession>A0A6P9EUB3</accession>
<dbReference type="OrthoDB" id="1920481at2759"/>
<evidence type="ECO:0000313" key="1">
    <source>
        <dbReference type="Proteomes" id="UP000235220"/>
    </source>
</evidence>
<protein>
    <submittedName>
        <fullName evidence="2">Uncharacterized protein LOC109004133 isoform X1</fullName>
    </submittedName>
</protein>
<dbReference type="AlphaFoldDB" id="A0A6P9EUB3"/>
<dbReference type="PANTHER" id="PTHR37248">
    <property type="entry name" value="TRANSLATION INITIATION FACTOR"/>
    <property type="match status" value="1"/>
</dbReference>
<keyword evidence="1" id="KW-1185">Reference proteome</keyword>
<gene>
    <name evidence="2" type="primary">LOC109004133</name>
</gene>
<reference evidence="2" key="1">
    <citation type="submission" date="2025-08" db="UniProtKB">
        <authorList>
            <consortium name="RefSeq"/>
        </authorList>
    </citation>
    <scope>IDENTIFICATION</scope>
    <source>
        <tissue evidence="2">Leaves</tissue>
    </source>
</reference>
<dbReference type="PANTHER" id="PTHR37248:SF1">
    <property type="entry name" value="TRANSLATION INITIATION FACTOR"/>
    <property type="match status" value="1"/>
</dbReference>
<proteinExistence type="predicted"/>
<dbReference type="FunCoup" id="A0A6P9EUB3">
    <property type="interactions" value="368"/>
</dbReference>
<dbReference type="RefSeq" id="XP_035551229.1">
    <property type="nucleotide sequence ID" value="XM_035695336.1"/>
</dbReference>
<dbReference type="Proteomes" id="UP000235220">
    <property type="component" value="Chromosome 10"/>
</dbReference>
<dbReference type="GeneID" id="109004133"/>
<dbReference type="InParanoid" id="A0A6P9EUB3"/>
<sequence>MLIFILGEIGLCVDMARRRAKKTVNKSASSPLNGGNGAVATEAQIEKDEVAFTDQEIERQSSAIRAIRDVEIEHLLTELRLLRSYFSKEQLQSPALQFFKENLPNLSVVGNEGNRQFEVQWNYENSNLYMNPNDGIDLHASILRRLSMVYPDCSGATASLRGVEFSSKAVKTSLLGVGNLQIGDFEPSETQMLGMQDGLRTPGGGSETIFWIRTSLILTNDWWEVSSQRLSVGMTPKTRRLPKPGEMLLSVHGSPLGVYKEDNMEAIHESEEG</sequence>
<evidence type="ECO:0000313" key="2">
    <source>
        <dbReference type="RefSeq" id="XP_035551229.1"/>
    </source>
</evidence>
<organism evidence="1 2">
    <name type="scientific">Juglans regia</name>
    <name type="common">English walnut</name>
    <dbReference type="NCBI Taxonomy" id="51240"/>
    <lineage>
        <taxon>Eukaryota</taxon>
        <taxon>Viridiplantae</taxon>
        <taxon>Streptophyta</taxon>
        <taxon>Embryophyta</taxon>
        <taxon>Tracheophyta</taxon>
        <taxon>Spermatophyta</taxon>
        <taxon>Magnoliopsida</taxon>
        <taxon>eudicotyledons</taxon>
        <taxon>Gunneridae</taxon>
        <taxon>Pentapetalae</taxon>
        <taxon>rosids</taxon>
        <taxon>fabids</taxon>
        <taxon>Fagales</taxon>
        <taxon>Juglandaceae</taxon>
        <taxon>Juglans</taxon>
    </lineage>
</organism>
<name>A0A6P9EUB3_JUGRE</name>